<proteinExistence type="predicted"/>
<feature type="compositionally biased region" description="Low complexity" evidence="1">
    <location>
        <begin position="36"/>
        <end position="58"/>
    </location>
</feature>
<gene>
    <name evidence="2" type="ORF">CARN6_1745</name>
</gene>
<dbReference type="EMBL" id="CABQ01000202">
    <property type="protein sequence ID" value="CBI08293.1"/>
    <property type="molecule type" value="Genomic_DNA"/>
</dbReference>
<dbReference type="AlphaFoldDB" id="E6QM22"/>
<evidence type="ECO:0000313" key="2">
    <source>
        <dbReference type="EMBL" id="CBI08293.1"/>
    </source>
</evidence>
<comment type="caution">
    <text evidence="2">The sequence shown here is derived from an EMBL/GenBank/DDBJ whole genome shotgun (WGS) entry which is preliminary data.</text>
</comment>
<feature type="region of interest" description="Disordered" evidence="1">
    <location>
        <begin position="27"/>
        <end position="58"/>
    </location>
</feature>
<reference evidence="2" key="1">
    <citation type="submission" date="2009-10" db="EMBL/GenBank/DDBJ databases">
        <title>Diversity of trophic interactions inside an arsenic-rich microbial ecosystem.</title>
        <authorList>
            <person name="Bertin P.N."/>
            <person name="Heinrich-Salmeron A."/>
            <person name="Pelletier E."/>
            <person name="Goulhen-Chollet F."/>
            <person name="Arsene-Ploetze F."/>
            <person name="Gallien S."/>
            <person name="Calteau A."/>
            <person name="Vallenet D."/>
            <person name="Casiot C."/>
            <person name="Chane-Woon-Ming B."/>
            <person name="Giloteaux L."/>
            <person name="Barakat M."/>
            <person name="Bonnefoy V."/>
            <person name="Bruneel O."/>
            <person name="Chandler M."/>
            <person name="Cleiss J."/>
            <person name="Duran R."/>
            <person name="Elbaz-Poulichet F."/>
            <person name="Fonknechten N."/>
            <person name="Lauga B."/>
            <person name="Mornico D."/>
            <person name="Ortet P."/>
            <person name="Schaeffer C."/>
            <person name="Siguier P."/>
            <person name="Alexander Thil Smith A."/>
            <person name="Van Dorsselaer A."/>
            <person name="Weissenbach J."/>
            <person name="Medigue C."/>
            <person name="Le Paslier D."/>
        </authorList>
    </citation>
    <scope>NUCLEOTIDE SEQUENCE</scope>
</reference>
<organism evidence="2">
    <name type="scientific">mine drainage metagenome</name>
    <dbReference type="NCBI Taxonomy" id="410659"/>
    <lineage>
        <taxon>unclassified sequences</taxon>
        <taxon>metagenomes</taxon>
        <taxon>ecological metagenomes</taxon>
    </lineage>
</organism>
<protein>
    <submittedName>
        <fullName evidence="2">Uncharacterized protein</fullName>
    </submittedName>
</protein>
<accession>E6QM22</accession>
<name>E6QM22_9ZZZZ</name>
<evidence type="ECO:0000256" key="1">
    <source>
        <dbReference type="SAM" id="MobiDB-lite"/>
    </source>
</evidence>
<sequence length="58" mass="5488">MASFTTANGMSNADTLLQQISTGMDNLNSALGVGTSGAATPVSSSSSSSTTTATSGAA</sequence>